<keyword evidence="2" id="KW-1133">Transmembrane helix</keyword>
<protein>
    <recommendedName>
        <fullName evidence="5">Transmembrane protein</fullName>
    </recommendedName>
</protein>
<evidence type="ECO:0000256" key="1">
    <source>
        <dbReference type="SAM" id="MobiDB-lite"/>
    </source>
</evidence>
<keyword evidence="2" id="KW-0472">Membrane</keyword>
<reference evidence="3 4" key="1">
    <citation type="journal article" date="2010" name="Science">
        <title>Genomic analysis of organismal complexity in the multicellular green alga Volvox carteri.</title>
        <authorList>
            <person name="Prochnik S.E."/>
            <person name="Umen J."/>
            <person name="Nedelcu A.M."/>
            <person name="Hallmann A."/>
            <person name="Miller S.M."/>
            <person name="Nishii I."/>
            <person name="Ferris P."/>
            <person name="Kuo A."/>
            <person name="Mitros T."/>
            <person name="Fritz-Laylin L.K."/>
            <person name="Hellsten U."/>
            <person name="Chapman J."/>
            <person name="Simakov O."/>
            <person name="Rensing S.A."/>
            <person name="Terry A."/>
            <person name="Pangilinan J."/>
            <person name="Kapitonov V."/>
            <person name="Jurka J."/>
            <person name="Salamov A."/>
            <person name="Shapiro H."/>
            <person name="Schmutz J."/>
            <person name="Grimwood J."/>
            <person name="Lindquist E."/>
            <person name="Lucas S."/>
            <person name="Grigoriev I.V."/>
            <person name="Schmitt R."/>
            <person name="Kirk D."/>
            <person name="Rokhsar D.S."/>
        </authorList>
    </citation>
    <scope>NUCLEOTIDE SEQUENCE [LARGE SCALE GENOMIC DNA]</scope>
    <source>
        <strain evidence="4">f. Nagariensis / Eve</strain>
    </source>
</reference>
<dbReference type="KEGG" id="vcn:VOLCADRAFT_94250"/>
<proteinExistence type="predicted"/>
<dbReference type="InParanoid" id="D8U405"/>
<feature type="region of interest" description="Disordered" evidence="1">
    <location>
        <begin position="119"/>
        <end position="142"/>
    </location>
</feature>
<feature type="region of interest" description="Disordered" evidence="1">
    <location>
        <begin position="402"/>
        <end position="441"/>
    </location>
</feature>
<evidence type="ECO:0000256" key="2">
    <source>
        <dbReference type="SAM" id="Phobius"/>
    </source>
</evidence>
<dbReference type="Proteomes" id="UP000001058">
    <property type="component" value="Unassembled WGS sequence"/>
</dbReference>
<dbReference type="RefSeq" id="XP_002953539.1">
    <property type="nucleotide sequence ID" value="XM_002953493.1"/>
</dbReference>
<dbReference type="AlphaFoldDB" id="D8U405"/>
<dbReference type="GeneID" id="9625857"/>
<evidence type="ECO:0000313" key="4">
    <source>
        <dbReference type="Proteomes" id="UP000001058"/>
    </source>
</evidence>
<sequence>MSEPPFLQGPMSAEMEAQRAEQATEFCMRQLRNSEEFKNWMVQQMAKQQRSARFSGARRIGLYILGLVCAGLLVYGSLQYYATVRDPIGDAAAVMVADTLQDAIGATVDTVSVCSLEPLPSSEPAIGNDEASLEPNPPQERQPPAMAAQLAANEALFLASVSLALNVVSCLDFGNAFTDNVGTAVHDEIPLPGTLEALVVNAIDSASEEHAGDGCVPTETVPGVQRPQVGTAGPATSDVAVLEQTAVEVADADDTIITNAQSGSRSACSWGSSQASVGGQSYVPLGACYPVVESRHANGARITHVEGSTPWPALRLLKGNAASSSASHASDGDTTIFDLNRFDDNGEEVVSIPLVVKGTVAQPEKEVCNRVPRRHVKLRFPSRKPAPSNGNMKPPHMDVLYPGMSVPRGNNSSEASRLQVQAGDTQKGSEEATPTWPPVASKAPASAFGLEDMDDALISSEAESVVRSLLRDDPAVCQPSATSGKYSEPSYSPTTAEETLLDLDLAPHSYTASTGACKALAYNTAVTPVSVMPNNGSNPSIGTCVTGGHDVSEGGSWASIGSRIASDRPVPDSEDGASSQLANGFPSPALLVPVQMTSPLHTSGSGAAAAASADGDVWANGQLPLPEDIDSYVASLHAEGASSSACVLTSFQSSLSFAGLLINSVSRQLYLAQQETAMWQARVEALEAARMHTTDQDFHVDAAVDNNCELTWVCVGLDSESVTGSITDEGSAQSEGCSAAEALLKHAVIPCSASCPLDSDYTPNVEINSDVKAVVEELLDLVEDVDRQTSTVRHGLERGHILRKEQL</sequence>
<dbReference type="EMBL" id="GL378357">
    <property type="protein sequence ID" value="EFJ45512.1"/>
    <property type="molecule type" value="Genomic_DNA"/>
</dbReference>
<evidence type="ECO:0008006" key="5">
    <source>
        <dbReference type="Google" id="ProtNLM"/>
    </source>
</evidence>
<keyword evidence="4" id="KW-1185">Reference proteome</keyword>
<feature type="compositionally biased region" description="Polar residues" evidence="1">
    <location>
        <begin position="408"/>
        <end position="426"/>
    </location>
</feature>
<organism evidence="4">
    <name type="scientific">Volvox carteri f. nagariensis</name>
    <dbReference type="NCBI Taxonomy" id="3068"/>
    <lineage>
        <taxon>Eukaryota</taxon>
        <taxon>Viridiplantae</taxon>
        <taxon>Chlorophyta</taxon>
        <taxon>core chlorophytes</taxon>
        <taxon>Chlorophyceae</taxon>
        <taxon>CS clade</taxon>
        <taxon>Chlamydomonadales</taxon>
        <taxon>Volvocaceae</taxon>
        <taxon>Volvox</taxon>
    </lineage>
</organism>
<feature type="region of interest" description="Disordered" evidence="1">
    <location>
        <begin position="561"/>
        <end position="582"/>
    </location>
</feature>
<feature type="transmembrane region" description="Helical" evidence="2">
    <location>
        <begin position="60"/>
        <end position="78"/>
    </location>
</feature>
<name>D8U405_VOLCA</name>
<evidence type="ECO:0000313" key="3">
    <source>
        <dbReference type="EMBL" id="EFJ45512.1"/>
    </source>
</evidence>
<dbReference type="OrthoDB" id="10395708at2759"/>
<gene>
    <name evidence="3" type="ORF">VOLCADRAFT_94250</name>
</gene>
<accession>D8U405</accession>
<keyword evidence="2" id="KW-0812">Transmembrane</keyword>